<feature type="domain" description="Reverse transcriptase" evidence="3">
    <location>
        <begin position="1"/>
        <end position="92"/>
    </location>
</feature>
<dbReference type="CDD" id="cd01647">
    <property type="entry name" value="RT_LTR"/>
    <property type="match status" value="1"/>
</dbReference>
<dbReference type="PANTHER" id="PTHR24559">
    <property type="entry name" value="TRANSPOSON TY3-I GAG-POL POLYPROTEIN"/>
    <property type="match status" value="1"/>
</dbReference>
<dbReference type="InterPro" id="IPR000477">
    <property type="entry name" value="RT_dom"/>
</dbReference>
<reference evidence="4" key="2">
    <citation type="journal article" date="2015" name="Fish Shellfish Immunol.">
        <title>Early steps in the European eel (Anguilla anguilla)-Vibrio vulnificus interaction in the gills: Role of the RtxA13 toxin.</title>
        <authorList>
            <person name="Callol A."/>
            <person name="Pajuelo D."/>
            <person name="Ebbesson L."/>
            <person name="Teles M."/>
            <person name="MacKenzie S."/>
            <person name="Amaro C."/>
        </authorList>
    </citation>
    <scope>NUCLEOTIDE SEQUENCE</scope>
</reference>
<evidence type="ECO:0000256" key="1">
    <source>
        <dbReference type="ARBA" id="ARBA00010879"/>
    </source>
</evidence>
<sequence length="92" mass="10454">MPRVDDMVERLGKAKFLTTLDLCKGYWQVLLAADSRELIAFKTPFGHFQFTILPFGLHGAPATFQRLMDKVLRGTEHFAAAYLDDIVIFSFS</sequence>
<dbReference type="AlphaFoldDB" id="A0A0E9WPT5"/>
<dbReference type="InterPro" id="IPR043502">
    <property type="entry name" value="DNA/RNA_pol_sf"/>
</dbReference>
<dbReference type="PROSITE" id="PS50878">
    <property type="entry name" value="RT_POL"/>
    <property type="match status" value="1"/>
</dbReference>
<dbReference type="EMBL" id="GBXM01016148">
    <property type="protein sequence ID" value="JAH92429.1"/>
    <property type="molecule type" value="Transcribed_RNA"/>
</dbReference>
<dbReference type="SUPFAM" id="SSF56672">
    <property type="entry name" value="DNA/RNA polymerases"/>
    <property type="match status" value="1"/>
</dbReference>
<dbReference type="GO" id="GO:0004523">
    <property type="term" value="F:RNA-DNA hybrid ribonuclease activity"/>
    <property type="evidence" value="ECO:0007669"/>
    <property type="project" value="UniProtKB-EC"/>
</dbReference>
<evidence type="ECO:0000313" key="4">
    <source>
        <dbReference type="EMBL" id="JAH92429.1"/>
    </source>
</evidence>
<accession>A0A0E9WPT5</accession>
<evidence type="ECO:0000259" key="3">
    <source>
        <dbReference type="PROSITE" id="PS50878"/>
    </source>
</evidence>
<dbReference type="InterPro" id="IPR053134">
    <property type="entry name" value="RNA-dir_DNA_polymerase"/>
</dbReference>
<dbReference type="InterPro" id="IPR043128">
    <property type="entry name" value="Rev_trsase/Diguanyl_cyclase"/>
</dbReference>
<dbReference type="Pfam" id="PF00078">
    <property type="entry name" value="RVT_1"/>
    <property type="match status" value="1"/>
</dbReference>
<evidence type="ECO:0000256" key="2">
    <source>
        <dbReference type="ARBA" id="ARBA00012180"/>
    </source>
</evidence>
<dbReference type="Gene3D" id="3.30.70.270">
    <property type="match status" value="1"/>
</dbReference>
<dbReference type="PANTHER" id="PTHR24559:SF454">
    <property type="entry name" value="RIBONUCLEASE H"/>
    <property type="match status" value="1"/>
</dbReference>
<dbReference type="EC" id="3.1.26.4" evidence="2"/>
<comment type="similarity">
    <text evidence="1">Belongs to the beta type-B retroviral polymerase family. HERV class-II K(HML-2) pol subfamily.</text>
</comment>
<name>A0A0E9WPT5_ANGAN</name>
<protein>
    <recommendedName>
        <fullName evidence="2">ribonuclease H</fullName>
        <ecNumber evidence="2">3.1.26.4</ecNumber>
    </recommendedName>
</protein>
<reference evidence="4" key="1">
    <citation type="submission" date="2014-11" db="EMBL/GenBank/DDBJ databases">
        <authorList>
            <person name="Amaro Gonzalez C."/>
        </authorList>
    </citation>
    <scope>NUCLEOTIDE SEQUENCE</scope>
</reference>
<proteinExistence type="inferred from homology"/>
<organism evidence="4">
    <name type="scientific">Anguilla anguilla</name>
    <name type="common">European freshwater eel</name>
    <name type="synonym">Muraena anguilla</name>
    <dbReference type="NCBI Taxonomy" id="7936"/>
    <lineage>
        <taxon>Eukaryota</taxon>
        <taxon>Metazoa</taxon>
        <taxon>Chordata</taxon>
        <taxon>Craniata</taxon>
        <taxon>Vertebrata</taxon>
        <taxon>Euteleostomi</taxon>
        <taxon>Actinopterygii</taxon>
        <taxon>Neopterygii</taxon>
        <taxon>Teleostei</taxon>
        <taxon>Anguilliformes</taxon>
        <taxon>Anguillidae</taxon>
        <taxon>Anguilla</taxon>
    </lineage>
</organism>
<dbReference type="Gene3D" id="3.10.10.10">
    <property type="entry name" value="HIV Type 1 Reverse Transcriptase, subunit A, domain 1"/>
    <property type="match status" value="1"/>
</dbReference>